<dbReference type="RefSeq" id="YP_008082092.1">
    <property type="nucleotide sequence ID" value="NC_021436.1"/>
</dbReference>
<gene>
    <name evidence="1" type="ORF">RSOL_m01620</name>
</gene>
<proteinExistence type="predicted"/>
<reference evidence="1" key="2">
    <citation type="journal article" date="2014" name="FEMS Microbiol. Lett.">
        <title>Mobile elements and mitochondrial genome expansion in the soil fungus and potato pathogen Rhizoctonia solani AG-3.</title>
        <authorList>
            <person name="Losada L."/>
            <person name="Pakala S.B."/>
            <person name="Fedorova N.D."/>
            <person name="Joardar V."/>
            <person name="Shabalina S.A."/>
            <person name="Hostetler J."/>
            <person name="Pakala S.M."/>
            <person name="Zafar N."/>
            <person name="Thomas E."/>
            <person name="Rodriguez-Carres M."/>
            <person name="Dean R."/>
            <person name="Vilgalys R."/>
            <person name="Nierman W.C."/>
            <person name="Cubeta M.A."/>
        </authorList>
    </citation>
    <scope>NUCLEOTIDE SEQUENCE</scope>
    <source>
        <strain evidence="1">AG3 Rhs1AP</strain>
    </source>
</reference>
<organism evidence="1">
    <name type="scientific">Rhizoctonia solani</name>
    <dbReference type="NCBI Taxonomy" id="456999"/>
    <lineage>
        <taxon>Eukaryota</taxon>
        <taxon>Fungi</taxon>
        <taxon>Dikarya</taxon>
        <taxon>Basidiomycota</taxon>
        <taxon>Agaricomycotina</taxon>
        <taxon>Agaricomycetes</taxon>
        <taxon>Cantharellales</taxon>
        <taxon>Ceratobasidiaceae</taxon>
        <taxon>Rhizoctonia</taxon>
    </lineage>
</organism>
<dbReference type="AlphaFoldDB" id="N0AD17"/>
<reference evidence="1" key="1">
    <citation type="submission" date="2012-12" db="EMBL/GenBank/DDBJ databases">
        <authorList>
            <person name="Pakala S."/>
            <person name="Fedorova N."/>
            <person name="Joardar V."/>
            <person name="Shabalina S."/>
            <person name="Hostetler J."/>
            <person name="Pakala S."/>
            <person name="Zafar N."/>
            <person name="Nierman W."/>
            <person name="Cubeta M."/>
        </authorList>
    </citation>
    <scope>NUCLEOTIDE SEQUENCE</scope>
    <source>
        <strain evidence="1">AG3 Rhs1AP</strain>
    </source>
</reference>
<evidence type="ECO:0000313" key="1">
    <source>
        <dbReference type="EMBL" id="AGK45470.1"/>
    </source>
</evidence>
<geneLocation type="mitochondrion" evidence="1"/>
<sequence>MDKDRSRLLVGGFHMNRPLKLFHVKINSRSELILPSVSTPPSTFSFCPAKWKSWLCLSIVRLRDWIP</sequence>
<accession>N0AD17</accession>
<name>N0AD17_9AGAM</name>
<dbReference type="GeneID" id="16029633"/>
<dbReference type="EMBL" id="KC352446">
    <property type="protein sequence ID" value="AGK45470.1"/>
    <property type="molecule type" value="Genomic_DNA"/>
</dbReference>
<protein>
    <submittedName>
        <fullName evidence="1">Uncharacterized protein</fullName>
    </submittedName>
</protein>
<keyword evidence="1" id="KW-0496">Mitochondrion</keyword>